<proteinExistence type="predicted"/>
<name>A0A9X2JTW7_9GAMM</name>
<accession>A0A9X2JTW7</accession>
<gene>
    <name evidence="1" type="ORF">NJR55_12195</name>
</gene>
<comment type="caution">
    <text evidence="1">The sequence shown here is derived from an EMBL/GenBank/DDBJ whole genome shotgun (WGS) entry which is preliminary data.</text>
</comment>
<keyword evidence="2" id="KW-1185">Reference proteome</keyword>
<dbReference type="RefSeq" id="WP_253620196.1">
    <property type="nucleotide sequence ID" value="NZ_JAMZDE010000008.1"/>
</dbReference>
<dbReference type="Proteomes" id="UP001139474">
    <property type="component" value="Unassembled WGS sequence"/>
</dbReference>
<sequence>MSGIFKKKKVILRQEQSKSNYRYLGVEIKDNGDLVFEGQDLGSEVEGALGASEYEWCWTVKAVNIQKFQNSIGSGSNILKSLKKNFSGQNAAKLYEFMQENEIPFESYSRIGD</sequence>
<evidence type="ECO:0000313" key="1">
    <source>
        <dbReference type="EMBL" id="MCP1340350.1"/>
    </source>
</evidence>
<organism evidence="1 2">
    <name type="scientific">Idiomarina rhizosphaerae</name>
    <dbReference type="NCBI Taxonomy" id="2961572"/>
    <lineage>
        <taxon>Bacteria</taxon>
        <taxon>Pseudomonadati</taxon>
        <taxon>Pseudomonadota</taxon>
        <taxon>Gammaproteobacteria</taxon>
        <taxon>Alteromonadales</taxon>
        <taxon>Idiomarinaceae</taxon>
        <taxon>Idiomarina</taxon>
    </lineage>
</organism>
<protein>
    <submittedName>
        <fullName evidence="1">Uncharacterized protein</fullName>
    </submittedName>
</protein>
<reference evidence="1" key="1">
    <citation type="submission" date="2022-06" db="EMBL/GenBank/DDBJ databases">
        <title>Idiomarina rhizosphaerae M1R2S28.</title>
        <authorList>
            <person name="Sun J.-Q."/>
            <person name="Li L.-F."/>
        </authorList>
    </citation>
    <scope>NUCLEOTIDE SEQUENCE</scope>
    <source>
        <strain evidence="1">M1R2S28</strain>
    </source>
</reference>
<dbReference type="EMBL" id="JAMZDE010000008">
    <property type="protein sequence ID" value="MCP1340350.1"/>
    <property type="molecule type" value="Genomic_DNA"/>
</dbReference>
<evidence type="ECO:0000313" key="2">
    <source>
        <dbReference type="Proteomes" id="UP001139474"/>
    </source>
</evidence>
<dbReference type="AlphaFoldDB" id="A0A9X2JTW7"/>